<evidence type="ECO:0000256" key="6">
    <source>
        <dbReference type="ARBA" id="ARBA00022840"/>
    </source>
</evidence>
<comment type="subunit">
    <text evidence="11">The system is composed of three essential subunits: KdpA, KdpB and KdpC.</text>
</comment>
<protein>
    <recommendedName>
        <fullName evidence="11">Potassium-transporting ATPase KdpC subunit</fullName>
    </recommendedName>
    <alternativeName>
        <fullName evidence="11">ATP phosphohydrolase [potassium-transporting] C chain</fullName>
    </alternativeName>
    <alternativeName>
        <fullName evidence="11">Potassium-binding and translocating subunit C</fullName>
    </alternativeName>
    <alternativeName>
        <fullName evidence="11">Potassium-translocating ATPase C chain</fullName>
    </alternativeName>
</protein>
<evidence type="ECO:0000256" key="5">
    <source>
        <dbReference type="ARBA" id="ARBA00022741"/>
    </source>
</evidence>
<dbReference type="GO" id="GO:0005886">
    <property type="term" value="C:plasma membrane"/>
    <property type="evidence" value="ECO:0007669"/>
    <property type="project" value="UniProtKB-SubCell"/>
</dbReference>
<keyword evidence="1 11" id="KW-0813">Transport</keyword>
<dbReference type="AlphaFoldDB" id="A0A6G7XG38"/>
<dbReference type="KEGG" id="lvi:G7068_10410"/>
<comment type="function">
    <text evidence="11">Part of the high-affinity ATP-driven potassium transport (or Kdp) system, which catalyzes the hydrolysis of ATP coupled with the electrogenic transport of potassium into the cytoplasm. This subunit acts as a catalytic chaperone that increases the ATP-binding affinity of the ATP-hydrolyzing subunit KdpB by the formation of a transient KdpB/KdpC/ATP ternary complex.</text>
</comment>
<evidence type="ECO:0000256" key="3">
    <source>
        <dbReference type="ARBA" id="ARBA00022538"/>
    </source>
</evidence>
<dbReference type="InterPro" id="IPR003820">
    <property type="entry name" value="KdpC"/>
</dbReference>
<evidence type="ECO:0000256" key="7">
    <source>
        <dbReference type="ARBA" id="ARBA00022958"/>
    </source>
</evidence>
<keyword evidence="4 11" id="KW-0812">Transmembrane</keyword>
<evidence type="ECO:0000256" key="2">
    <source>
        <dbReference type="ARBA" id="ARBA00022475"/>
    </source>
</evidence>
<name>A0A6G7XG38_9MICO</name>
<proteinExistence type="inferred from homology"/>
<keyword evidence="7 11" id="KW-0630">Potassium</keyword>
<evidence type="ECO:0000256" key="12">
    <source>
        <dbReference type="SAM" id="MobiDB-lite"/>
    </source>
</evidence>
<dbReference type="HAMAP" id="MF_00276">
    <property type="entry name" value="KdpC"/>
    <property type="match status" value="1"/>
</dbReference>
<sequence>MNTSMRSTSRTLWVAVRAVVLFTIVLGIAYTFVLTGIGQLLLPAQANGSLVHDQSGAAVGSSLIGQSFTDADGAPIPKYFQSRPSANDYDGQASGGTNLGPENPKLVAAIQERKTMIAELEGVPESKVPADAVTASASGLDPDISPEYAAIQVSRVAEARGITAEQVRELVDAHTAGRNLGYLGEPTVNVLELNLALDELTEG</sequence>
<evidence type="ECO:0000256" key="9">
    <source>
        <dbReference type="ARBA" id="ARBA00023065"/>
    </source>
</evidence>
<evidence type="ECO:0000256" key="10">
    <source>
        <dbReference type="ARBA" id="ARBA00023136"/>
    </source>
</evidence>
<evidence type="ECO:0000256" key="1">
    <source>
        <dbReference type="ARBA" id="ARBA00022448"/>
    </source>
</evidence>
<dbReference type="PIRSF" id="PIRSF001296">
    <property type="entry name" value="K_ATPase_KdpC"/>
    <property type="match status" value="1"/>
</dbReference>
<keyword evidence="9 11" id="KW-0406">Ion transport</keyword>
<keyword evidence="14" id="KW-1185">Reference proteome</keyword>
<dbReference type="GO" id="GO:0008556">
    <property type="term" value="F:P-type potassium transmembrane transporter activity"/>
    <property type="evidence" value="ECO:0007669"/>
    <property type="project" value="InterPro"/>
</dbReference>
<dbReference type="RefSeq" id="WP_166291807.1">
    <property type="nucleotide sequence ID" value="NZ_CP049863.1"/>
</dbReference>
<keyword evidence="10 11" id="KW-0472">Membrane</keyword>
<evidence type="ECO:0000313" key="14">
    <source>
        <dbReference type="Proteomes" id="UP000502677"/>
    </source>
</evidence>
<reference evidence="13 14" key="1">
    <citation type="submission" date="2020-03" db="EMBL/GenBank/DDBJ databases">
        <title>Leucobacter sp. nov., isolated from beetles.</title>
        <authorList>
            <person name="Hyun D.-W."/>
            <person name="Bae J.-W."/>
        </authorList>
    </citation>
    <scope>NUCLEOTIDE SEQUENCE [LARGE SCALE GENOMIC DNA]</scope>
    <source>
        <strain evidence="13 14">HDW9C</strain>
    </source>
</reference>
<organism evidence="13 14">
    <name type="scientific">Leucobacter viscericola</name>
    <dbReference type="NCBI Taxonomy" id="2714935"/>
    <lineage>
        <taxon>Bacteria</taxon>
        <taxon>Bacillati</taxon>
        <taxon>Actinomycetota</taxon>
        <taxon>Actinomycetes</taxon>
        <taxon>Micrococcales</taxon>
        <taxon>Microbacteriaceae</taxon>
        <taxon>Leucobacter</taxon>
    </lineage>
</organism>
<dbReference type="EMBL" id="CP049863">
    <property type="protein sequence ID" value="QIK63564.1"/>
    <property type="molecule type" value="Genomic_DNA"/>
</dbReference>
<evidence type="ECO:0000256" key="11">
    <source>
        <dbReference type="HAMAP-Rule" id="MF_00276"/>
    </source>
</evidence>
<keyword evidence="8 11" id="KW-1133">Transmembrane helix</keyword>
<evidence type="ECO:0000256" key="4">
    <source>
        <dbReference type="ARBA" id="ARBA00022692"/>
    </source>
</evidence>
<dbReference type="NCBIfam" id="NF001454">
    <property type="entry name" value="PRK00315.1"/>
    <property type="match status" value="1"/>
</dbReference>
<keyword evidence="3 11" id="KW-0633">Potassium transport</keyword>
<comment type="subcellular location">
    <subcellularLocation>
        <location evidence="11">Cell membrane</location>
        <topology evidence="11">Single-pass membrane protein</topology>
    </subcellularLocation>
</comment>
<dbReference type="NCBIfam" id="TIGR00681">
    <property type="entry name" value="kdpC"/>
    <property type="match status" value="1"/>
</dbReference>
<dbReference type="Pfam" id="PF02669">
    <property type="entry name" value="KdpC"/>
    <property type="match status" value="1"/>
</dbReference>
<evidence type="ECO:0000256" key="8">
    <source>
        <dbReference type="ARBA" id="ARBA00022989"/>
    </source>
</evidence>
<keyword evidence="2 11" id="KW-1003">Cell membrane</keyword>
<keyword evidence="6 11" id="KW-0067">ATP-binding</keyword>
<dbReference type="Proteomes" id="UP000502677">
    <property type="component" value="Chromosome"/>
</dbReference>
<dbReference type="GO" id="GO:0005524">
    <property type="term" value="F:ATP binding"/>
    <property type="evidence" value="ECO:0007669"/>
    <property type="project" value="UniProtKB-UniRule"/>
</dbReference>
<comment type="similarity">
    <text evidence="11">Belongs to the KdpC family.</text>
</comment>
<gene>
    <name evidence="11 13" type="primary">kdpC</name>
    <name evidence="13" type="ORF">G7068_10410</name>
</gene>
<accession>A0A6G7XG38</accession>
<feature type="transmembrane region" description="Helical" evidence="11">
    <location>
        <begin position="12"/>
        <end position="33"/>
    </location>
</feature>
<evidence type="ECO:0000313" key="13">
    <source>
        <dbReference type="EMBL" id="QIK63564.1"/>
    </source>
</evidence>
<feature type="region of interest" description="Disordered" evidence="12">
    <location>
        <begin position="81"/>
        <end position="102"/>
    </location>
</feature>
<keyword evidence="5 11" id="KW-0547">Nucleotide-binding</keyword>
<dbReference type="PANTHER" id="PTHR30042:SF2">
    <property type="entry name" value="POTASSIUM-TRANSPORTING ATPASE KDPC SUBUNIT"/>
    <property type="match status" value="1"/>
</dbReference>
<dbReference type="PANTHER" id="PTHR30042">
    <property type="entry name" value="POTASSIUM-TRANSPORTING ATPASE C CHAIN"/>
    <property type="match status" value="1"/>
</dbReference>